<proteinExistence type="predicted"/>
<organism evidence="2 3">
    <name type="scientific">Schizosaccharomyces japonicus (strain yFS275 / FY16936)</name>
    <name type="common">Fission yeast</name>
    <dbReference type="NCBI Taxonomy" id="402676"/>
    <lineage>
        <taxon>Eukaryota</taxon>
        <taxon>Fungi</taxon>
        <taxon>Dikarya</taxon>
        <taxon>Ascomycota</taxon>
        <taxon>Taphrinomycotina</taxon>
        <taxon>Schizosaccharomycetes</taxon>
        <taxon>Schizosaccharomycetales</taxon>
        <taxon>Schizosaccharomycetaceae</taxon>
        <taxon>Schizosaccharomyces</taxon>
    </lineage>
</organism>
<name>B6K3I6_SCHJY</name>
<protein>
    <submittedName>
        <fullName evidence="2">Uncharacterized protein</fullName>
    </submittedName>
</protein>
<sequence>MHRARTQHTLFRYISLRSFNDGLATTLRLSILRPGALKRQLDGPCTDSPCTDRPVIHAALSYVDPVSQSRRCHPLRPPTPHTPPALVSPVPPAIELDK</sequence>
<dbReference type="HOGENOM" id="CLU_2334839_0_0_1"/>
<evidence type="ECO:0000313" key="3">
    <source>
        <dbReference type="Proteomes" id="UP000001744"/>
    </source>
</evidence>
<dbReference type="EMBL" id="KE651167">
    <property type="protein sequence ID" value="EEB08043.1"/>
    <property type="molecule type" value="Genomic_DNA"/>
</dbReference>
<reference evidence="2 3" key="1">
    <citation type="journal article" date="2011" name="Science">
        <title>Comparative functional genomics of the fission yeasts.</title>
        <authorList>
            <person name="Rhind N."/>
            <person name="Chen Z."/>
            <person name="Yassour M."/>
            <person name="Thompson D.A."/>
            <person name="Haas B.J."/>
            <person name="Habib N."/>
            <person name="Wapinski I."/>
            <person name="Roy S."/>
            <person name="Lin M.F."/>
            <person name="Heiman D.I."/>
            <person name="Young S.K."/>
            <person name="Furuya K."/>
            <person name="Guo Y."/>
            <person name="Pidoux A."/>
            <person name="Chen H.M."/>
            <person name="Robbertse B."/>
            <person name="Goldberg J.M."/>
            <person name="Aoki K."/>
            <person name="Bayne E.H."/>
            <person name="Berlin A.M."/>
            <person name="Desjardins C.A."/>
            <person name="Dobbs E."/>
            <person name="Dukaj L."/>
            <person name="Fan L."/>
            <person name="FitzGerald M.G."/>
            <person name="French C."/>
            <person name="Gujja S."/>
            <person name="Hansen K."/>
            <person name="Keifenheim D."/>
            <person name="Levin J.Z."/>
            <person name="Mosher R.A."/>
            <person name="Mueller C.A."/>
            <person name="Pfiffner J."/>
            <person name="Priest M."/>
            <person name="Russ C."/>
            <person name="Smialowska A."/>
            <person name="Swoboda P."/>
            <person name="Sykes S.M."/>
            <person name="Vaughn M."/>
            <person name="Vengrova S."/>
            <person name="Yoder R."/>
            <person name="Zeng Q."/>
            <person name="Allshire R."/>
            <person name="Baulcombe D."/>
            <person name="Birren B.W."/>
            <person name="Brown W."/>
            <person name="Ekwall K."/>
            <person name="Kellis M."/>
            <person name="Leatherwood J."/>
            <person name="Levin H."/>
            <person name="Margalit H."/>
            <person name="Martienssen R."/>
            <person name="Nieduszynski C.A."/>
            <person name="Spatafora J.W."/>
            <person name="Friedman N."/>
            <person name="Dalgaard J.Z."/>
            <person name="Baumann P."/>
            <person name="Niki H."/>
            <person name="Regev A."/>
            <person name="Nusbaum C."/>
        </authorList>
    </citation>
    <scope>NUCLEOTIDE SEQUENCE [LARGE SCALE GENOMIC DNA]</scope>
    <source>
        <strain evidence="3">yFS275 / FY16936</strain>
    </source>
</reference>
<dbReference type="VEuPathDB" id="FungiDB:SJAG_03171"/>
<gene>
    <name evidence="2" type="ORF">SJAG_03171</name>
</gene>
<evidence type="ECO:0000256" key="1">
    <source>
        <dbReference type="SAM" id="MobiDB-lite"/>
    </source>
</evidence>
<keyword evidence="3" id="KW-1185">Reference proteome</keyword>
<evidence type="ECO:0000313" key="2">
    <source>
        <dbReference type="EMBL" id="EEB08043.1"/>
    </source>
</evidence>
<accession>B6K3I6</accession>
<dbReference type="RefSeq" id="XP_002174336.1">
    <property type="nucleotide sequence ID" value="XM_002174300.2"/>
</dbReference>
<dbReference type="Proteomes" id="UP000001744">
    <property type="component" value="Unassembled WGS sequence"/>
</dbReference>
<feature type="region of interest" description="Disordered" evidence="1">
    <location>
        <begin position="68"/>
        <end position="98"/>
    </location>
</feature>
<dbReference type="AlphaFoldDB" id="B6K3I6"/>
<dbReference type="GeneID" id="7048516"/>
<dbReference type="JaponicusDB" id="SJAG_03171"/>